<keyword evidence="1" id="KW-0805">Transcription regulation</keyword>
<dbReference type="InterPro" id="IPR036388">
    <property type="entry name" value="WH-like_DNA-bd_sf"/>
</dbReference>
<dbReference type="PROSITE" id="PS50949">
    <property type="entry name" value="HTH_GNTR"/>
    <property type="match status" value="1"/>
</dbReference>
<dbReference type="Pfam" id="PF00392">
    <property type="entry name" value="GntR"/>
    <property type="match status" value="1"/>
</dbReference>
<dbReference type="InterPro" id="IPR000524">
    <property type="entry name" value="Tscrpt_reg_HTH_GntR"/>
</dbReference>
<dbReference type="Gene3D" id="1.10.10.10">
    <property type="entry name" value="Winged helix-like DNA-binding domain superfamily/Winged helix DNA-binding domain"/>
    <property type="match status" value="1"/>
</dbReference>
<keyword evidence="6" id="KW-1185">Reference proteome</keyword>
<sequence>MTTKPVFSKSQYAYEEIKQRILADELHPGAALSQEGIAAELGVSTTPVREALKRLAAEGLMTLETHRDARVTELTFEEAQSLYEVRSHVDPLAAGWAAQRRTDGDIGAIRRALSALDPLTGTSGIQALIAHRDFHRAVYRASHNEPLIGILDSLWDKADRYRQFTLRHRAGSESEVERVRGEHRGLAEAVVEGDSGTAEEIMRQHISRSLGRQAMEALRPKAARAT</sequence>
<evidence type="ECO:0000313" key="6">
    <source>
        <dbReference type="Proteomes" id="UP001356095"/>
    </source>
</evidence>
<proteinExistence type="predicted"/>
<evidence type="ECO:0000259" key="4">
    <source>
        <dbReference type="PROSITE" id="PS50949"/>
    </source>
</evidence>
<dbReference type="CDD" id="cd07377">
    <property type="entry name" value="WHTH_GntR"/>
    <property type="match status" value="1"/>
</dbReference>
<dbReference type="Pfam" id="PF07729">
    <property type="entry name" value="FCD"/>
    <property type="match status" value="1"/>
</dbReference>
<dbReference type="InterPro" id="IPR036390">
    <property type="entry name" value="WH_DNA-bd_sf"/>
</dbReference>
<evidence type="ECO:0000256" key="1">
    <source>
        <dbReference type="ARBA" id="ARBA00023015"/>
    </source>
</evidence>
<organism evidence="5 6">
    <name type="scientific">Nocardiopsis codii</name>
    <dbReference type="NCBI Taxonomy" id="3065942"/>
    <lineage>
        <taxon>Bacteria</taxon>
        <taxon>Bacillati</taxon>
        <taxon>Actinomycetota</taxon>
        <taxon>Actinomycetes</taxon>
        <taxon>Streptosporangiales</taxon>
        <taxon>Nocardiopsidaceae</taxon>
        <taxon>Nocardiopsis</taxon>
    </lineage>
</organism>
<keyword evidence="3" id="KW-0804">Transcription</keyword>
<dbReference type="InterPro" id="IPR008920">
    <property type="entry name" value="TF_FadR/GntR_C"/>
</dbReference>
<dbReference type="PANTHER" id="PTHR43537:SF24">
    <property type="entry name" value="GLUCONATE OPERON TRANSCRIPTIONAL REPRESSOR"/>
    <property type="match status" value="1"/>
</dbReference>
<keyword evidence="2" id="KW-0238">DNA-binding</keyword>
<reference evidence="5 6" key="1">
    <citation type="submission" date="2023-08" db="EMBL/GenBank/DDBJ databases">
        <authorList>
            <person name="Girao M."/>
            <person name="Carvalho M.F."/>
        </authorList>
    </citation>
    <scope>NUCLEOTIDE SEQUENCE [LARGE SCALE GENOMIC DNA]</scope>
    <source>
        <strain evidence="5 6">CT-R113</strain>
    </source>
</reference>
<protein>
    <submittedName>
        <fullName evidence="5">GntR family transcriptional regulator</fullName>
    </submittedName>
</protein>
<dbReference type="Proteomes" id="UP001356095">
    <property type="component" value="Unassembled WGS sequence"/>
</dbReference>
<dbReference type="SUPFAM" id="SSF46785">
    <property type="entry name" value="Winged helix' DNA-binding domain"/>
    <property type="match status" value="1"/>
</dbReference>
<evidence type="ECO:0000256" key="3">
    <source>
        <dbReference type="ARBA" id="ARBA00023163"/>
    </source>
</evidence>
<accession>A0ABU7K7E2</accession>
<evidence type="ECO:0000256" key="2">
    <source>
        <dbReference type="ARBA" id="ARBA00023125"/>
    </source>
</evidence>
<dbReference type="PANTHER" id="PTHR43537">
    <property type="entry name" value="TRANSCRIPTIONAL REGULATOR, GNTR FAMILY"/>
    <property type="match status" value="1"/>
</dbReference>
<dbReference type="SMART" id="SM00345">
    <property type="entry name" value="HTH_GNTR"/>
    <property type="match status" value="1"/>
</dbReference>
<name>A0ABU7K7E2_9ACTN</name>
<comment type="caution">
    <text evidence="5">The sequence shown here is derived from an EMBL/GenBank/DDBJ whole genome shotgun (WGS) entry which is preliminary data.</text>
</comment>
<dbReference type="SUPFAM" id="SSF48008">
    <property type="entry name" value="GntR ligand-binding domain-like"/>
    <property type="match status" value="1"/>
</dbReference>
<dbReference type="EMBL" id="JAUZMY010000007">
    <property type="protein sequence ID" value="MEE2037452.1"/>
    <property type="molecule type" value="Genomic_DNA"/>
</dbReference>
<dbReference type="Gene3D" id="1.20.120.530">
    <property type="entry name" value="GntR ligand-binding domain-like"/>
    <property type="match status" value="1"/>
</dbReference>
<dbReference type="RefSeq" id="WP_330091248.1">
    <property type="nucleotide sequence ID" value="NZ_JAUZMY010000007.1"/>
</dbReference>
<evidence type="ECO:0000313" key="5">
    <source>
        <dbReference type="EMBL" id="MEE2037452.1"/>
    </source>
</evidence>
<gene>
    <name evidence="5" type="ORF">Q8791_09490</name>
</gene>
<feature type="domain" description="HTH gntR-type" evidence="4">
    <location>
        <begin position="7"/>
        <end position="74"/>
    </location>
</feature>
<dbReference type="SMART" id="SM00895">
    <property type="entry name" value="FCD"/>
    <property type="match status" value="1"/>
</dbReference>
<dbReference type="InterPro" id="IPR011711">
    <property type="entry name" value="GntR_C"/>
</dbReference>